<evidence type="ECO:0000256" key="3">
    <source>
        <dbReference type="ARBA" id="ARBA00022448"/>
    </source>
</evidence>
<feature type="transmembrane region" description="Helical" evidence="10">
    <location>
        <begin position="492"/>
        <end position="513"/>
    </location>
</feature>
<evidence type="ECO:0000256" key="4">
    <source>
        <dbReference type="ARBA" id="ARBA00022692"/>
    </source>
</evidence>
<keyword evidence="5" id="KW-0677">Repeat</keyword>
<dbReference type="InterPro" id="IPR026082">
    <property type="entry name" value="ABCA"/>
</dbReference>
<feature type="transmembrane region" description="Helical" evidence="10">
    <location>
        <begin position="550"/>
        <end position="571"/>
    </location>
</feature>
<evidence type="ECO:0000259" key="11">
    <source>
        <dbReference type="PROSITE" id="PS50893"/>
    </source>
</evidence>
<keyword evidence="6" id="KW-0547">Nucleotide-binding</keyword>
<keyword evidence="8 10" id="KW-1133">Transmembrane helix</keyword>
<gene>
    <name evidence="12" type="ORF">V7S43_009155</name>
</gene>
<dbReference type="PANTHER" id="PTHR19229">
    <property type="entry name" value="ATP-BINDING CASSETTE TRANSPORTER SUBFAMILY A ABCA"/>
    <property type="match status" value="1"/>
</dbReference>
<keyword evidence="3" id="KW-0813">Transport</keyword>
<accession>A0ABD3FIJ0</accession>
<feature type="transmembrane region" description="Helical" evidence="10">
    <location>
        <begin position="592"/>
        <end position="615"/>
    </location>
</feature>
<dbReference type="GO" id="GO:0005524">
    <property type="term" value="F:ATP binding"/>
    <property type="evidence" value="ECO:0007669"/>
    <property type="project" value="UniProtKB-KW"/>
</dbReference>
<organism evidence="12 13">
    <name type="scientific">Phytophthora oleae</name>
    <dbReference type="NCBI Taxonomy" id="2107226"/>
    <lineage>
        <taxon>Eukaryota</taxon>
        <taxon>Sar</taxon>
        <taxon>Stramenopiles</taxon>
        <taxon>Oomycota</taxon>
        <taxon>Peronosporomycetes</taxon>
        <taxon>Peronosporales</taxon>
        <taxon>Peronosporaceae</taxon>
        <taxon>Phytophthora</taxon>
    </lineage>
</organism>
<keyword evidence="9 10" id="KW-0472">Membrane</keyword>
<protein>
    <recommendedName>
        <fullName evidence="11">ABC transporter domain-containing protein</fullName>
    </recommendedName>
</protein>
<dbReference type="InterPro" id="IPR017871">
    <property type="entry name" value="ABC_transporter-like_CS"/>
</dbReference>
<feature type="transmembrane region" description="Helical" evidence="10">
    <location>
        <begin position="627"/>
        <end position="646"/>
    </location>
</feature>
<keyword evidence="4 10" id="KW-0812">Transmembrane</keyword>
<dbReference type="PROSITE" id="PS00211">
    <property type="entry name" value="ABC_TRANSPORTER_1"/>
    <property type="match status" value="1"/>
</dbReference>
<evidence type="ECO:0000256" key="5">
    <source>
        <dbReference type="ARBA" id="ARBA00022737"/>
    </source>
</evidence>
<reference evidence="12 13" key="1">
    <citation type="submission" date="2024-09" db="EMBL/GenBank/DDBJ databases">
        <title>Genome sequencing and assembly of Phytophthora oleae, isolate VK10A, causative agent of rot of olive drupes.</title>
        <authorList>
            <person name="Conti Taguali S."/>
            <person name="Riolo M."/>
            <person name="La Spada F."/>
            <person name="Cacciola S.O."/>
            <person name="Dionisio G."/>
        </authorList>
    </citation>
    <scope>NUCLEOTIDE SEQUENCE [LARGE SCALE GENOMIC DNA]</scope>
    <source>
        <strain evidence="12 13">VK10A</strain>
    </source>
</reference>
<evidence type="ECO:0000256" key="2">
    <source>
        <dbReference type="ARBA" id="ARBA00008869"/>
    </source>
</evidence>
<name>A0ABD3FIJ0_9STRA</name>
<evidence type="ECO:0000256" key="8">
    <source>
        <dbReference type="ARBA" id="ARBA00022989"/>
    </source>
</evidence>
<dbReference type="InterPro" id="IPR027417">
    <property type="entry name" value="P-loop_NTPase"/>
</dbReference>
<evidence type="ECO:0000256" key="7">
    <source>
        <dbReference type="ARBA" id="ARBA00022840"/>
    </source>
</evidence>
<dbReference type="InterPro" id="IPR013525">
    <property type="entry name" value="ABC2_TM"/>
</dbReference>
<dbReference type="GO" id="GO:0016020">
    <property type="term" value="C:membrane"/>
    <property type="evidence" value="ECO:0007669"/>
    <property type="project" value="UniProtKB-SubCell"/>
</dbReference>
<dbReference type="FunFam" id="3.40.50.300:FF:000904">
    <property type="entry name" value="ABC transporter A family member 1"/>
    <property type="match status" value="1"/>
</dbReference>
<keyword evidence="13" id="KW-1185">Reference proteome</keyword>
<dbReference type="Proteomes" id="UP001632037">
    <property type="component" value="Unassembled WGS sequence"/>
</dbReference>
<dbReference type="EMBL" id="JBIMZQ010000019">
    <property type="protein sequence ID" value="KAL3665722.1"/>
    <property type="molecule type" value="Genomic_DNA"/>
</dbReference>
<evidence type="ECO:0000256" key="10">
    <source>
        <dbReference type="SAM" id="Phobius"/>
    </source>
</evidence>
<comment type="subcellular location">
    <subcellularLocation>
        <location evidence="1">Membrane</location>
        <topology evidence="1">Multi-pass membrane protein</topology>
    </subcellularLocation>
</comment>
<dbReference type="Gene3D" id="3.40.50.300">
    <property type="entry name" value="P-loop containing nucleotide triphosphate hydrolases"/>
    <property type="match status" value="2"/>
</dbReference>
<comment type="caution">
    <text evidence="12">The sequence shown here is derived from an EMBL/GenBank/DDBJ whole genome shotgun (WGS) entry which is preliminary data.</text>
</comment>
<evidence type="ECO:0000256" key="6">
    <source>
        <dbReference type="ARBA" id="ARBA00022741"/>
    </source>
</evidence>
<dbReference type="InterPro" id="IPR003593">
    <property type="entry name" value="AAA+_ATPase"/>
</dbReference>
<feature type="domain" description="ABC transporter" evidence="11">
    <location>
        <begin position="767"/>
        <end position="1000"/>
    </location>
</feature>
<dbReference type="PANTHER" id="PTHR19229:SF36">
    <property type="entry name" value="ATP-BINDING CASSETTE SUB-FAMILY A MEMBER 2"/>
    <property type="match status" value="1"/>
</dbReference>
<evidence type="ECO:0000256" key="9">
    <source>
        <dbReference type="ARBA" id="ARBA00023136"/>
    </source>
</evidence>
<dbReference type="PROSITE" id="PS50893">
    <property type="entry name" value="ABC_TRANSPORTER_2"/>
    <property type="match status" value="1"/>
</dbReference>
<feature type="transmembrane region" description="Helical" evidence="10">
    <location>
        <begin position="703"/>
        <end position="722"/>
    </location>
</feature>
<sequence length="1139" mass="125818">MAAPSSGDATYRGLSLNQDMEEIRESLGICFQYDVLFDNLTVEEHLLVFGRVKGYRNEELQALVDLQIRQVGLTEKRHVLSKELSGGMKRKLSVVISLLGDSSLVFLDEPTSGMDPYSRRSTWEILQNNRNGRVMVLTTHFMDEADILGDCIAIMAEGELRCCGSSLFLKNQYGAGYNLTLVKDDAKCDDQAVTKLIRSYVPSAELLSNVGSEIAFQLPQKSSPMFAPMFTDMDTKMTKLGLLSYGISATMLEEVFIKVAEADDVNHQHTLGHRARPDSKELNTGVREKKMLIYTTFYPILLLLTGLVILKSSNTTSDDPNLVLNTSAYTSDNSSSTPFVCQADDGWCSTVLESYFTGGKAEELSILSPAYDVNSPTVFDVQYSDPEINATDATGLELRLGQELYYRGFGGNNTATVDNQYGAFLVYRDSDQQILGYNLFVNTTATHAPVIFKALMDQALYRFFAANASDSTSNVDLKVNNHPLPLTAAAKALFGSFLAFSACIFVCISFSYFPLPVVVYLVREKEANHNSKHQQLVSGVSLTAFWLANYLWDLMMYVVPCVAGIVLIKLFDISALTGNSECTSCTSETFPAVMLLFVLFGLAICPFTYCLSFLFKEHAASQTFTMKINFLLGVVLMIVSYILDVIESTKSVNTVLKLVWRLSPLFDLGNGLLSLVLNELDSLQDGTTEKKSPFSTDLMGAEMIYLMVVTFLFSAIVLAIDYDVKIPGFRRKNTGNQAIENEDYTVDVDVANEADRVASGAANSDAMKVSGLRKVYKGGKVAVRDLSFGLKRGECFGFLGINGAGKTTTMKMLTGDVSPTSGSATLGGFDILTQQIEVRRQIGYCPQFDALFERLTVREHLELFAAIKGVTRADMERVVTNKIHQMNLADFEHKLAGSLSGGNKRKLSVAIALIGSPPIIFLDEPSTGMDPVSRRFMWDVIADISTRGKESTIVLTTHSMEECEALCSKVGIMVGGRLRCYGSVQHLKSRFGDAYVTPADLEDKCRAFGNVKLAKRVKASHPTGYSLAAAVERDGFVRAEAFCSWCVEETRFEALSDYLRQAFGADEVVVLERQNDFSRFKLRGDVKLARMFALIEDIKTDMHIREYSVSQTALEQIFNSFASQQEEEQGVTRGVFQAA</sequence>
<dbReference type="InterPro" id="IPR003439">
    <property type="entry name" value="ABC_transporter-like_ATP-bd"/>
</dbReference>
<dbReference type="SUPFAM" id="SSF52540">
    <property type="entry name" value="P-loop containing nucleoside triphosphate hydrolases"/>
    <property type="match status" value="2"/>
</dbReference>
<keyword evidence="7" id="KW-0067">ATP-binding</keyword>
<dbReference type="Pfam" id="PF00005">
    <property type="entry name" value="ABC_tran"/>
    <property type="match status" value="2"/>
</dbReference>
<dbReference type="AlphaFoldDB" id="A0ABD3FIJ0"/>
<evidence type="ECO:0000313" key="12">
    <source>
        <dbReference type="EMBL" id="KAL3665722.1"/>
    </source>
</evidence>
<proteinExistence type="inferred from homology"/>
<dbReference type="CDD" id="cd03263">
    <property type="entry name" value="ABC_subfamily_A"/>
    <property type="match status" value="2"/>
</dbReference>
<evidence type="ECO:0000256" key="1">
    <source>
        <dbReference type="ARBA" id="ARBA00004141"/>
    </source>
</evidence>
<dbReference type="SMART" id="SM00382">
    <property type="entry name" value="AAA"/>
    <property type="match status" value="1"/>
</dbReference>
<dbReference type="Pfam" id="PF12698">
    <property type="entry name" value="ABC2_membrane_3"/>
    <property type="match status" value="1"/>
</dbReference>
<evidence type="ECO:0000313" key="13">
    <source>
        <dbReference type="Proteomes" id="UP001632037"/>
    </source>
</evidence>
<comment type="similarity">
    <text evidence="2">Belongs to the ABC transporter superfamily. ABCA family.</text>
</comment>